<evidence type="ECO:0000256" key="1">
    <source>
        <dbReference type="ARBA" id="ARBA00022741"/>
    </source>
</evidence>
<keyword evidence="2" id="KW-0067">ATP-binding</keyword>
<feature type="region of interest" description="Disordered" evidence="3">
    <location>
        <begin position="122"/>
        <end position="142"/>
    </location>
</feature>
<dbReference type="AlphaFoldDB" id="A0A0C3PQS6"/>
<dbReference type="HOGENOM" id="CLU_000604_1_22_1"/>
<feature type="domain" description="ABC transporter" evidence="4">
    <location>
        <begin position="7"/>
        <end position="257"/>
    </location>
</feature>
<feature type="compositionally biased region" description="Basic and acidic residues" evidence="3">
    <location>
        <begin position="126"/>
        <end position="135"/>
    </location>
</feature>
<dbReference type="GO" id="GO:0016887">
    <property type="term" value="F:ATP hydrolysis activity"/>
    <property type="evidence" value="ECO:0007669"/>
    <property type="project" value="InterPro"/>
</dbReference>
<proteinExistence type="predicted"/>
<keyword evidence="1" id="KW-0547">Nucleotide-binding</keyword>
<dbReference type="PROSITE" id="PS00211">
    <property type="entry name" value="ABC_TRANSPORTER_1"/>
    <property type="match status" value="1"/>
</dbReference>
<protein>
    <recommendedName>
        <fullName evidence="4">ABC transporter domain-containing protein</fullName>
    </recommendedName>
</protein>
<sequence length="257" mass="27851">MSGEPLIKLKNVGCSKAPGQPIFSNVSLTVNAGDVIVLQGKSGSGKTTLLKCFAHLNLYEGEIMYRGKTPQSYGIPNFRTRVLYVPQRPSLLPGTPRDFLNTINKFNSRNPNGGMSGWFTFGQNKQNDDRDRSAEANESDAAHAPIKVGKSWGIAEELWDRSWGNLSGGESQRIALAAAVGLGNAEVLLLDEPTSALDASTSESVENYLLDEVREGKGKLKALIWITHSEEQGRRVGTRFLRITAGGLSEGDEQACV</sequence>
<dbReference type="EMBL" id="KN840465">
    <property type="protein sequence ID" value="KIP09513.1"/>
    <property type="molecule type" value="Genomic_DNA"/>
</dbReference>
<dbReference type="Pfam" id="PF00005">
    <property type="entry name" value="ABC_tran"/>
    <property type="match status" value="1"/>
</dbReference>
<dbReference type="Gene3D" id="3.40.50.300">
    <property type="entry name" value="P-loop containing nucleotide triphosphate hydrolases"/>
    <property type="match status" value="1"/>
</dbReference>
<keyword evidence="6" id="KW-1185">Reference proteome</keyword>
<name>A0A0C3PQS6_PHLG1</name>
<evidence type="ECO:0000313" key="6">
    <source>
        <dbReference type="Proteomes" id="UP000053257"/>
    </source>
</evidence>
<evidence type="ECO:0000256" key="3">
    <source>
        <dbReference type="SAM" id="MobiDB-lite"/>
    </source>
</evidence>
<gene>
    <name evidence="5" type="ORF">PHLGIDRAFT_102729</name>
</gene>
<evidence type="ECO:0000259" key="4">
    <source>
        <dbReference type="PROSITE" id="PS50893"/>
    </source>
</evidence>
<evidence type="ECO:0000256" key="2">
    <source>
        <dbReference type="ARBA" id="ARBA00022840"/>
    </source>
</evidence>
<dbReference type="PROSITE" id="PS50893">
    <property type="entry name" value="ABC_TRANSPORTER_2"/>
    <property type="match status" value="1"/>
</dbReference>
<dbReference type="InterPro" id="IPR017871">
    <property type="entry name" value="ABC_transporter-like_CS"/>
</dbReference>
<dbReference type="InterPro" id="IPR003593">
    <property type="entry name" value="AAA+_ATPase"/>
</dbReference>
<dbReference type="SMART" id="SM00382">
    <property type="entry name" value="AAA"/>
    <property type="match status" value="1"/>
</dbReference>
<evidence type="ECO:0000313" key="5">
    <source>
        <dbReference type="EMBL" id="KIP09513.1"/>
    </source>
</evidence>
<dbReference type="InterPro" id="IPR027417">
    <property type="entry name" value="P-loop_NTPase"/>
</dbReference>
<dbReference type="SUPFAM" id="SSF52540">
    <property type="entry name" value="P-loop containing nucleoside triphosphate hydrolases"/>
    <property type="match status" value="1"/>
</dbReference>
<dbReference type="OrthoDB" id="6593433at2759"/>
<dbReference type="PANTHER" id="PTHR43119:SF1">
    <property type="entry name" value="ABC TRANSPORTER DOMAIN-CONTAINING PROTEIN"/>
    <property type="match status" value="1"/>
</dbReference>
<reference evidence="5 6" key="1">
    <citation type="journal article" date="2014" name="PLoS Genet.">
        <title>Analysis of the Phlebiopsis gigantea genome, transcriptome and secretome provides insight into its pioneer colonization strategies of wood.</title>
        <authorList>
            <person name="Hori C."/>
            <person name="Ishida T."/>
            <person name="Igarashi K."/>
            <person name="Samejima M."/>
            <person name="Suzuki H."/>
            <person name="Master E."/>
            <person name="Ferreira P."/>
            <person name="Ruiz-Duenas F.J."/>
            <person name="Held B."/>
            <person name="Canessa P."/>
            <person name="Larrondo L.F."/>
            <person name="Schmoll M."/>
            <person name="Druzhinina I.S."/>
            <person name="Kubicek C.P."/>
            <person name="Gaskell J.A."/>
            <person name="Kersten P."/>
            <person name="St John F."/>
            <person name="Glasner J."/>
            <person name="Sabat G."/>
            <person name="Splinter BonDurant S."/>
            <person name="Syed K."/>
            <person name="Yadav J."/>
            <person name="Mgbeahuruike A.C."/>
            <person name="Kovalchuk A."/>
            <person name="Asiegbu F.O."/>
            <person name="Lackner G."/>
            <person name="Hoffmeister D."/>
            <person name="Rencoret J."/>
            <person name="Gutierrez A."/>
            <person name="Sun H."/>
            <person name="Lindquist E."/>
            <person name="Barry K."/>
            <person name="Riley R."/>
            <person name="Grigoriev I.V."/>
            <person name="Henrissat B."/>
            <person name="Kues U."/>
            <person name="Berka R.M."/>
            <person name="Martinez A.T."/>
            <person name="Covert S.F."/>
            <person name="Blanchette R.A."/>
            <person name="Cullen D."/>
        </authorList>
    </citation>
    <scope>NUCLEOTIDE SEQUENCE [LARGE SCALE GENOMIC DNA]</scope>
    <source>
        <strain evidence="5 6">11061_1 CR5-6</strain>
    </source>
</reference>
<organism evidence="5 6">
    <name type="scientific">Phlebiopsis gigantea (strain 11061_1 CR5-6)</name>
    <name type="common">White-rot fungus</name>
    <name type="synonym">Peniophora gigantea</name>
    <dbReference type="NCBI Taxonomy" id="745531"/>
    <lineage>
        <taxon>Eukaryota</taxon>
        <taxon>Fungi</taxon>
        <taxon>Dikarya</taxon>
        <taxon>Basidiomycota</taxon>
        <taxon>Agaricomycotina</taxon>
        <taxon>Agaricomycetes</taxon>
        <taxon>Polyporales</taxon>
        <taxon>Phanerochaetaceae</taxon>
        <taxon>Phlebiopsis</taxon>
    </lineage>
</organism>
<dbReference type="PANTHER" id="PTHR43119">
    <property type="entry name" value="ABC TRANSPORT PROTEIN ATP-BINDING COMPONENT-RELATED"/>
    <property type="match status" value="1"/>
</dbReference>
<dbReference type="InterPro" id="IPR003439">
    <property type="entry name" value="ABC_transporter-like_ATP-bd"/>
</dbReference>
<dbReference type="GO" id="GO:0005524">
    <property type="term" value="F:ATP binding"/>
    <property type="evidence" value="ECO:0007669"/>
    <property type="project" value="UniProtKB-KW"/>
</dbReference>
<accession>A0A0C3PQS6</accession>
<dbReference type="Proteomes" id="UP000053257">
    <property type="component" value="Unassembled WGS sequence"/>
</dbReference>
<dbReference type="STRING" id="745531.A0A0C3PQS6"/>